<evidence type="ECO:0000256" key="1">
    <source>
        <dbReference type="SAM" id="MobiDB-lite"/>
    </source>
</evidence>
<comment type="caution">
    <text evidence="3">The sequence shown here is derived from an EMBL/GenBank/DDBJ whole genome shotgun (WGS) entry which is preliminary data.</text>
</comment>
<evidence type="ECO:0000259" key="2">
    <source>
        <dbReference type="Pfam" id="PF00884"/>
    </source>
</evidence>
<dbReference type="InterPro" id="IPR052701">
    <property type="entry name" value="GAG_Ulvan_Degrading_Sulfatases"/>
</dbReference>
<dbReference type="InterPro" id="IPR000917">
    <property type="entry name" value="Sulfatase_N"/>
</dbReference>
<feature type="compositionally biased region" description="Low complexity" evidence="1">
    <location>
        <begin position="39"/>
        <end position="68"/>
    </location>
</feature>
<evidence type="ECO:0000313" key="4">
    <source>
        <dbReference type="Proteomes" id="UP000727654"/>
    </source>
</evidence>
<organism evidence="3 4">
    <name type="scientific">Cupriavidus laharis</name>
    <dbReference type="NCBI Taxonomy" id="151654"/>
    <lineage>
        <taxon>Bacteria</taxon>
        <taxon>Pseudomonadati</taxon>
        <taxon>Pseudomonadota</taxon>
        <taxon>Betaproteobacteria</taxon>
        <taxon>Burkholderiales</taxon>
        <taxon>Burkholderiaceae</taxon>
        <taxon>Cupriavidus</taxon>
    </lineage>
</organism>
<name>A0ABN7YW20_9BURK</name>
<dbReference type="PANTHER" id="PTHR43751:SF2">
    <property type="entry name" value="SULFATASE N-TERMINAL DOMAIN-CONTAINING PROTEIN"/>
    <property type="match status" value="1"/>
</dbReference>
<protein>
    <recommendedName>
        <fullName evidence="2">Sulfatase N-terminal domain-containing protein</fullName>
    </recommendedName>
</protein>
<accession>A0ABN7YW20</accession>
<dbReference type="CDD" id="cd16142">
    <property type="entry name" value="ARS_like"/>
    <property type="match status" value="1"/>
</dbReference>
<feature type="domain" description="Sulfatase N-terminal" evidence="2">
    <location>
        <begin position="92"/>
        <end position="420"/>
    </location>
</feature>
<dbReference type="PROSITE" id="PS51257">
    <property type="entry name" value="PROKAR_LIPOPROTEIN"/>
    <property type="match status" value="1"/>
</dbReference>
<dbReference type="SUPFAM" id="SSF53649">
    <property type="entry name" value="Alkaline phosphatase-like"/>
    <property type="match status" value="1"/>
</dbReference>
<dbReference type="EMBL" id="CAJZAI010000007">
    <property type="protein sequence ID" value="CAG9176536.1"/>
    <property type="molecule type" value="Genomic_DNA"/>
</dbReference>
<dbReference type="Pfam" id="PF00884">
    <property type="entry name" value="Sulfatase"/>
    <property type="match status" value="1"/>
</dbReference>
<dbReference type="PANTHER" id="PTHR43751">
    <property type="entry name" value="SULFATASE"/>
    <property type="match status" value="1"/>
</dbReference>
<reference evidence="3 4" key="1">
    <citation type="submission" date="2021-08" db="EMBL/GenBank/DDBJ databases">
        <authorList>
            <person name="Peeters C."/>
        </authorList>
    </citation>
    <scope>NUCLEOTIDE SEQUENCE [LARGE SCALE GENOMIC DNA]</scope>
    <source>
        <strain evidence="3 4">LMG 23992</strain>
    </source>
</reference>
<gene>
    <name evidence="3" type="ORF">LMG23992_03305</name>
</gene>
<sequence>MHRVEEGIAKGRGSRLVMLAMAAAVFTIAGCGKKETPPKEQQPAAQAPAAAPAPAAAAPEPAKENPPVAANAPVAAASAPAMAAAAPSGKKPNILVIFGDDIGQTNISAYSHGVVGYRTPNIDRIASEGMMFTDYYGENSCTAGRSTFITGEVGLRTGLLKVGIPGAPVGLQAQNVTIAQALKPLGYATGQFGKNHLGDRNEYLPTAHGFDEFFGNLYHLNAEEEPERPYYPKNDQAWVKANGPRGVIHSFADGKVEDTGPLNRKRMETIDDETTAAAIGFMEKQVKADKPFFVWMNTTRMHLFTHVRESMRGQSGMPGNEYADGMIEHDGDVGKLLKALDDLKIADNTIVVYSTDNGPNQFSWPDAATTPFRSEKDTNWEGAFRVPAMVRWPGRIKPGTVSTTMMSGLDWFPTLLAAAGDADIKDRLLKGTSIGGKSFKVHLDGYNFVPYLTGQSNVGPRQDFYYFNDDGVLVAMRHNDWKFVFCEQREPGGFQVWANPFTCLRVPKAFNLRMDPYERADVVSDQYYDWTAKNAYMISYASSRVAPFLQTFKDYPPSQRPASFTIDQMTEALMKSLDKGAGAGAK</sequence>
<proteinExistence type="predicted"/>
<feature type="region of interest" description="Disordered" evidence="1">
    <location>
        <begin position="34"/>
        <end position="68"/>
    </location>
</feature>
<dbReference type="Gene3D" id="3.30.1120.10">
    <property type="match status" value="1"/>
</dbReference>
<dbReference type="Proteomes" id="UP000727654">
    <property type="component" value="Unassembled WGS sequence"/>
</dbReference>
<keyword evidence="4" id="KW-1185">Reference proteome</keyword>
<dbReference type="Gene3D" id="3.40.720.10">
    <property type="entry name" value="Alkaline Phosphatase, subunit A"/>
    <property type="match status" value="1"/>
</dbReference>
<evidence type="ECO:0000313" key="3">
    <source>
        <dbReference type="EMBL" id="CAG9176536.1"/>
    </source>
</evidence>
<dbReference type="InterPro" id="IPR017850">
    <property type="entry name" value="Alkaline_phosphatase_core_sf"/>
</dbReference>